<comment type="function">
    <text evidence="7">Thiol-specific peroxidase that catalyzes the reduction of hydrogen peroxide and organic hydroperoxides to water and alcohols, respectively. Plays a role in cell protection against oxidative stress by detoxifying peroxides.</text>
</comment>
<dbReference type="FunFam" id="3.30.1020.10:FF:000001">
    <property type="entry name" value="1-Cys peroxiredoxin"/>
    <property type="match status" value="1"/>
</dbReference>
<evidence type="ECO:0000259" key="10">
    <source>
        <dbReference type="PROSITE" id="PS51352"/>
    </source>
</evidence>
<dbReference type="EMBL" id="GAMD01001371">
    <property type="protein sequence ID" value="JAB00220.1"/>
    <property type="molecule type" value="mRNA"/>
</dbReference>
<dbReference type="Pfam" id="PF10417">
    <property type="entry name" value="1-cysPrx_C"/>
    <property type="match status" value="1"/>
</dbReference>
<dbReference type="FunFam" id="3.40.30.10:FF:000011">
    <property type="entry name" value="Peroxiredoxin PRX1"/>
    <property type="match status" value="1"/>
</dbReference>
<dbReference type="PANTHER" id="PTHR43503:SF4">
    <property type="entry name" value="PEROXIREDOXIN-6"/>
    <property type="match status" value="1"/>
</dbReference>
<dbReference type="InterPro" id="IPR024706">
    <property type="entry name" value="Peroxiredoxin_AhpC-typ"/>
</dbReference>
<dbReference type="Gene3D" id="3.40.30.10">
    <property type="entry name" value="Glutaredoxin"/>
    <property type="match status" value="1"/>
</dbReference>
<evidence type="ECO:0000256" key="6">
    <source>
        <dbReference type="ARBA" id="ARBA00026176"/>
    </source>
</evidence>
<evidence type="ECO:0000256" key="5">
    <source>
        <dbReference type="ARBA" id="ARBA00025719"/>
    </source>
</evidence>
<dbReference type="InterPro" id="IPR013766">
    <property type="entry name" value="Thioredoxin_domain"/>
</dbReference>
<dbReference type="InterPro" id="IPR036249">
    <property type="entry name" value="Thioredoxin-like_sf"/>
</dbReference>
<evidence type="ECO:0000256" key="7">
    <source>
        <dbReference type="ARBA" id="ARBA00037420"/>
    </source>
</evidence>
<dbReference type="SUPFAM" id="SSF52833">
    <property type="entry name" value="Thioredoxin-like"/>
    <property type="match status" value="1"/>
</dbReference>
<reference evidence="11" key="1">
    <citation type="submission" date="2013-07" db="EMBL/GenBank/DDBJ databases">
        <title>Transcriptome sequencing and developmental regulation of gene expression in Anopheles aquasalis.</title>
        <authorList>
            <consortium name="Brazilian Malaria Network (MCT/CNPq/MS/SCTIE/DECIT/PRONEX 555648/2009-5) and Research Network on Bioactive Molecules from Arthropod Vectors (NAP-MOBIARVE"/>
            <consortium name="University of Sao Paulo)"/>
            <person name="Marinotti O."/>
            <person name="Ribeiro J.M.C."/>
            <person name="Costa-da-Silva A.L."/>
            <person name="Silva M.C.P."/>
            <person name="Lopes A.R."/>
            <person name="Barros M.S."/>
            <person name="Sa-Nunes A."/>
            <person name="Konjin B.B."/>
            <person name="Carvalho E."/>
            <person name="Suesdek L."/>
            <person name="Silva-Neto M.A.C."/>
            <person name="Capurro M.L."/>
        </authorList>
    </citation>
    <scope>NUCLEOTIDE SEQUENCE</scope>
    <source>
        <tissue evidence="11">Whole body</tissue>
    </source>
</reference>
<keyword evidence="1 11" id="KW-0575">Peroxidase</keyword>
<protein>
    <recommendedName>
        <fullName evidence="6">1-Cys peroxiredoxin</fullName>
    </recommendedName>
</protein>
<comment type="similarity">
    <text evidence="5">Belongs to the peroxiredoxin family. Prx6 subfamily.</text>
</comment>
<dbReference type="VEuPathDB" id="VectorBase:AAQUA_008058"/>
<dbReference type="PROSITE" id="PS51352">
    <property type="entry name" value="THIOREDOXIN_2"/>
    <property type="match status" value="1"/>
</dbReference>
<dbReference type="GO" id="GO:0005739">
    <property type="term" value="C:mitochondrion"/>
    <property type="evidence" value="ECO:0007669"/>
    <property type="project" value="TreeGrafter"/>
</dbReference>
<dbReference type="InterPro" id="IPR019479">
    <property type="entry name" value="Peroxiredoxin_C"/>
</dbReference>
<dbReference type="Gene3D" id="3.30.1020.10">
    <property type="entry name" value="Antioxidant, Horf6, Chain A, domain2"/>
    <property type="match status" value="1"/>
</dbReference>
<dbReference type="GO" id="GO:0051920">
    <property type="term" value="F:peroxiredoxin activity"/>
    <property type="evidence" value="ECO:0007669"/>
    <property type="project" value="InterPro"/>
</dbReference>
<name>T1DJM5_ANOAQ</name>
<dbReference type="CDD" id="cd03016">
    <property type="entry name" value="PRX_1cys"/>
    <property type="match status" value="1"/>
</dbReference>
<keyword evidence="2" id="KW-0049">Antioxidant</keyword>
<feature type="active site" description="Cysteine sulfenic acid (-SOH) intermediate; for peroxidase activity" evidence="9">
    <location>
        <position position="45"/>
    </location>
</feature>
<keyword evidence="4" id="KW-0676">Redox-active center</keyword>
<dbReference type="PANTHER" id="PTHR43503">
    <property type="entry name" value="MCG48959-RELATED"/>
    <property type="match status" value="1"/>
</dbReference>
<evidence type="ECO:0000256" key="2">
    <source>
        <dbReference type="ARBA" id="ARBA00022862"/>
    </source>
</evidence>
<evidence type="ECO:0000256" key="9">
    <source>
        <dbReference type="PIRSR" id="PIRSR000239-1"/>
    </source>
</evidence>
<dbReference type="Pfam" id="PF00578">
    <property type="entry name" value="AhpC-TSA"/>
    <property type="match status" value="1"/>
</dbReference>
<dbReference type="GO" id="GO:0045454">
    <property type="term" value="P:cell redox homeostasis"/>
    <property type="evidence" value="ECO:0007669"/>
    <property type="project" value="TreeGrafter"/>
</dbReference>
<evidence type="ECO:0000256" key="1">
    <source>
        <dbReference type="ARBA" id="ARBA00022559"/>
    </source>
</evidence>
<proteinExistence type="evidence at transcript level"/>
<sequence length="232" mass="25155">LSLNLGDPFPNFTADTTIGSIDFHQWMGDSWAILFSHPADYTPVCTTELAAVAKLIPEFAKRNVKPIALSCDSVASHRGWIEDIKAYGGLQQESSGGGASGDGAFPFPIIDDAKRVLAVKLNMLDRDEIGAAGLPLTCRAVFVIDPSKKLRLLILYPATTGRNFGEILRTIDSMQLTDKRKVATPADWKQGESCMVLPTVKDEQLSELFPAGVTSVSLPSGKGYLRRTECPK</sequence>
<evidence type="ECO:0000256" key="3">
    <source>
        <dbReference type="ARBA" id="ARBA00023002"/>
    </source>
</evidence>
<dbReference type="InterPro" id="IPR000866">
    <property type="entry name" value="AhpC/TSA"/>
</dbReference>
<feature type="domain" description="Thioredoxin" evidence="10">
    <location>
        <begin position="3"/>
        <end position="176"/>
    </location>
</feature>
<feature type="non-terminal residue" evidence="11">
    <location>
        <position position="1"/>
    </location>
</feature>
<dbReference type="AlphaFoldDB" id="T1DJM5"/>
<evidence type="ECO:0000313" key="11">
    <source>
        <dbReference type="EMBL" id="JAB00220.1"/>
    </source>
</evidence>
<evidence type="ECO:0000256" key="8">
    <source>
        <dbReference type="ARBA" id="ARBA00051132"/>
    </source>
</evidence>
<organism evidence="11">
    <name type="scientific">Anopheles aquasalis</name>
    <name type="common">Malaria mosquito</name>
    <dbReference type="NCBI Taxonomy" id="42839"/>
    <lineage>
        <taxon>Eukaryota</taxon>
        <taxon>Metazoa</taxon>
        <taxon>Ecdysozoa</taxon>
        <taxon>Arthropoda</taxon>
        <taxon>Hexapoda</taxon>
        <taxon>Insecta</taxon>
        <taxon>Pterygota</taxon>
        <taxon>Neoptera</taxon>
        <taxon>Endopterygota</taxon>
        <taxon>Diptera</taxon>
        <taxon>Nematocera</taxon>
        <taxon>Culicoidea</taxon>
        <taxon>Culicidae</taxon>
        <taxon>Anophelinae</taxon>
        <taxon>Anopheles</taxon>
    </lineage>
</organism>
<dbReference type="InterPro" id="IPR045020">
    <property type="entry name" value="PRX_1cys"/>
</dbReference>
<evidence type="ECO:0000256" key="4">
    <source>
        <dbReference type="ARBA" id="ARBA00023284"/>
    </source>
</evidence>
<dbReference type="GO" id="GO:0005829">
    <property type="term" value="C:cytosol"/>
    <property type="evidence" value="ECO:0007669"/>
    <property type="project" value="TreeGrafter"/>
</dbReference>
<keyword evidence="3" id="KW-0560">Oxidoreductase</keyword>
<comment type="catalytic activity">
    <reaction evidence="8">
        <text>a hydroperoxide + [protein]-dithiol = [protein]-disulfide + an alcohol + H2O</text>
        <dbReference type="Rhea" id="RHEA:10008"/>
        <dbReference type="Rhea" id="RHEA-COMP:10593"/>
        <dbReference type="Rhea" id="RHEA-COMP:10594"/>
        <dbReference type="ChEBI" id="CHEBI:15377"/>
        <dbReference type="ChEBI" id="CHEBI:29950"/>
        <dbReference type="ChEBI" id="CHEBI:30879"/>
        <dbReference type="ChEBI" id="CHEBI:35924"/>
        <dbReference type="ChEBI" id="CHEBI:50058"/>
    </reaction>
</comment>
<accession>T1DJM5</accession>
<dbReference type="PIRSF" id="PIRSF000239">
    <property type="entry name" value="AHPC"/>
    <property type="match status" value="1"/>
</dbReference>